<organism evidence="2 3">
    <name type="scientific">Deinococcus navajonensis</name>
    <dbReference type="NCBI Taxonomy" id="309884"/>
    <lineage>
        <taxon>Bacteria</taxon>
        <taxon>Thermotogati</taxon>
        <taxon>Deinococcota</taxon>
        <taxon>Deinococci</taxon>
        <taxon>Deinococcales</taxon>
        <taxon>Deinococcaceae</taxon>
        <taxon>Deinococcus</taxon>
    </lineage>
</organism>
<keyword evidence="3" id="KW-1185">Reference proteome</keyword>
<feature type="domain" description="Rhodanese" evidence="1">
    <location>
        <begin position="3"/>
        <end position="91"/>
    </location>
</feature>
<dbReference type="Proteomes" id="UP001595998">
    <property type="component" value="Unassembled WGS sequence"/>
</dbReference>
<dbReference type="InterPro" id="IPR036873">
    <property type="entry name" value="Rhodanese-like_dom_sf"/>
</dbReference>
<dbReference type="RefSeq" id="WP_380036888.1">
    <property type="nucleotide sequence ID" value="NZ_JBHSEH010000005.1"/>
</dbReference>
<evidence type="ECO:0000313" key="3">
    <source>
        <dbReference type="Proteomes" id="UP001595998"/>
    </source>
</evidence>
<dbReference type="SUPFAM" id="SSF52821">
    <property type="entry name" value="Rhodanese/Cell cycle control phosphatase"/>
    <property type="match status" value="1"/>
</dbReference>
<comment type="caution">
    <text evidence="2">The sequence shown here is derived from an EMBL/GenBank/DDBJ whole genome shotgun (WGS) entry which is preliminary data.</text>
</comment>
<dbReference type="InterPro" id="IPR001763">
    <property type="entry name" value="Rhodanese-like_dom"/>
</dbReference>
<name>A0ABV8XLK0_9DEIO</name>
<reference evidence="3" key="1">
    <citation type="journal article" date="2019" name="Int. J. Syst. Evol. Microbiol.">
        <title>The Global Catalogue of Microorganisms (GCM) 10K type strain sequencing project: providing services to taxonomists for standard genome sequencing and annotation.</title>
        <authorList>
            <consortium name="The Broad Institute Genomics Platform"/>
            <consortium name="The Broad Institute Genome Sequencing Center for Infectious Disease"/>
            <person name="Wu L."/>
            <person name="Ma J."/>
        </authorList>
    </citation>
    <scope>NUCLEOTIDE SEQUENCE [LARGE SCALE GENOMIC DNA]</scope>
    <source>
        <strain evidence="3">CCUG 56029</strain>
    </source>
</reference>
<sequence length="92" mass="9737">MPVPEAVTLVDLRPEALRRGRPLDALGLPVIALQLQAIEDGEHGLSREHGPLLVVCERGARSGLAARYLQADGLDAQAHPGGVDALLAAFKR</sequence>
<protein>
    <submittedName>
        <fullName evidence="2">Rhodanese-like domain-containing protein</fullName>
    </submittedName>
</protein>
<dbReference type="PROSITE" id="PS50206">
    <property type="entry name" value="RHODANESE_3"/>
    <property type="match status" value="1"/>
</dbReference>
<dbReference type="Gene3D" id="3.40.250.10">
    <property type="entry name" value="Rhodanese-like domain"/>
    <property type="match status" value="1"/>
</dbReference>
<dbReference type="CDD" id="cd00158">
    <property type="entry name" value="RHOD"/>
    <property type="match status" value="1"/>
</dbReference>
<gene>
    <name evidence="2" type="ORF">ACFOZ9_04525</name>
</gene>
<evidence type="ECO:0000313" key="2">
    <source>
        <dbReference type="EMBL" id="MFC4425467.1"/>
    </source>
</evidence>
<evidence type="ECO:0000259" key="1">
    <source>
        <dbReference type="PROSITE" id="PS50206"/>
    </source>
</evidence>
<accession>A0ABV8XLK0</accession>
<proteinExistence type="predicted"/>
<dbReference type="EMBL" id="JBHSEH010000005">
    <property type="protein sequence ID" value="MFC4425467.1"/>
    <property type="molecule type" value="Genomic_DNA"/>
</dbReference>